<dbReference type="Pfam" id="PF13692">
    <property type="entry name" value="Glyco_trans_1_4"/>
    <property type="match status" value="1"/>
</dbReference>
<evidence type="ECO:0000313" key="3">
    <source>
        <dbReference type="Proteomes" id="UP000799302"/>
    </source>
</evidence>
<sequence>MRVAVITQLTFPIRQPYPGGVEMNTHLLVKTFQSLGHDVVLYAAASSDTSFNVVEVTAPLRYMPGGVATCVMGTTEQNTAARAHRDAMYEKVMELIQDGKFVIIHSNSVQAIPLRRCAENGVPTVSVLHCMPLRPQLNAYTAAVRDTAIVKQIRFIGVSYAAVDLWSGVLRGAGVVLSIIDLESFVYKHKIRSGVKFAFWAGRINPIYWQAEIEHLLGPDVVDLGHLDSRQLSTWYVKASVLIISSHADETFGFIVVEALVGATPVAAFRTGVVPTLIEGTCGRVVEKRDAEHLALALQECLSLSQNLVAAYDNLLETLLEDREMSL</sequence>
<dbReference type="AlphaFoldDB" id="A0A6A6TU23"/>
<dbReference type="InterPro" id="IPR050194">
    <property type="entry name" value="Glycosyltransferase_grp1"/>
</dbReference>
<proteinExistence type="predicted"/>
<dbReference type="Pfam" id="PF13439">
    <property type="entry name" value="Glyco_transf_4"/>
    <property type="match status" value="1"/>
</dbReference>
<protein>
    <submittedName>
        <fullName evidence="2">UDP-Glycosyltransferase/glycogen phosphorylase</fullName>
    </submittedName>
</protein>
<name>A0A6A6TU23_9PEZI</name>
<organism evidence="2 3">
    <name type="scientific">Microthyrium microscopicum</name>
    <dbReference type="NCBI Taxonomy" id="703497"/>
    <lineage>
        <taxon>Eukaryota</taxon>
        <taxon>Fungi</taxon>
        <taxon>Dikarya</taxon>
        <taxon>Ascomycota</taxon>
        <taxon>Pezizomycotina</taxon>
        <taxon>Dothideomycetes</taxon>
        <taxon>Dothideomycetes incertae sedis</taxon>
        <taxon>Microthyriales</taxon>
        <taxon>Microthyriaceae</taxon>
        <taxon>Microthyrium</taxon>
    </lineage>
</organism>
<dbReference type="Proteomes" id="UP000799302">
    <property type="component" value="Unassembled WGS sequence"/>
</dbReference>
<feature type="domain" description="Glycosyltransferase subfamily 4-like N-terminal" evidence="1">
    <location>
        <begin position="18"/>
        <end position="134"/>
    </location>
</feature>
<dbReference type="Gene3D" id="3.40.50.2000">
    <property type="entry name" value="Glycogen Phosphorylase B"/>
    <property type="match status" value="2"/>
</dbReference>
<keyword evidence="3" id="KW-1185">Reference proteome</keyword>
<keyword evidence="2" id="KW-0808">Transferase</keyword>
<reference evidence="2" key="1">
    <citation type="journal article" date="2020" name="Stud. Mycol.">
        <title>101 Dothideomycetes genomes: a test case for predicting lifestyles and emergence of pathogens.</title>
        <authorList>
            <person name="Haridas S."/>
            <person name="Albert R."/>
            <person name="Binder M."/>
            <person name="Bloem J."/>
            <person name="Labutti K."/>
            <person name="Salamov A."/>
            <person name="Andreopoulos B."/>
            <person name="Baker S."/>
            <person name="Barry K."/>
            <person name="Bills G."/>
            <person name="Bluhm B."/>
            <person name="Cannon C."/>
            <person name="Castanera R."/>
            <person name="Culley D."/>
            <person name="Daum C."/>
            <person name="Ezra D."/>
            <person name="Gonzalez J."/>
            <person name="Henrissat B."/>
            <person name="Kuo A."/>
            <person name="Liang C."/>
            <person name="Lipzen A."/>
            <person name="Lutzoni F."/>
            <person name="Magnuson J."/>
            <person name="Mondo S."/>
            <person name="Nolan M."/>
            <person name="Ohm R."/>
            <person name="Pangilinan J."/>
            <person name="Park H.-J."/>
            <person name="Ramirez L."/>
            <person name="Alfaro M."/>
            <person name="Sun H."/>
            <person name="Tritt A."/>
            <person name="Yoshinaga Y."/>
            <person name="Zwiers L.-H."/>
            <person name="Turgeon B."/>
            <person name="Goodwin S."/>
            <person name="Spatafora J."/>
            <person name="Crous P."/>
            <person name="Grigoriev I."/>
        </authorList>
    </citation>
    <scope>NUCLEOTIDE SEQUENCE</scope>
    <source>
        <strain evidence="2">CBS 115976</strain>
    </source>
</reference>
<dbReference type="GO" id="GO:0016757">
    <property type="term" value="F:glycosyltransferase activity"/>
    <property type="evidence" value="ECO:0007669"/>
    <property type="project" value="TreeGrafter"/>
</dbReference>
<dbReference type="SUPFAM" id="SSF53756">
    <property type="entry name" value="UDP-Glycosyltransferase/glycogen phosphorylase"/>
    <property type="match status" value="1"/>
</dbReference>
<dbReference type="EMBL" id="MU004245">
    <property type="protein sequence ID" value="KAF2663555.1"/>
    <property type="molecule type" value="Genomic_DNA"/>
</dbReference>
<evidence type="ECO:0000259" key="1">
    <source>
        <dbReference type="Pfam" id="PF13439"/>
    </source>
</evidence>
<dbReference type="InterPro" id="IPR028098">
    <property type="entry name" value="Glyco_trans_4-like_N"/>
</dbReference>
<accession>A0A6A6TU23</accession>
<dbReference type="PANTHER" id="PTHR45947:SF3">
    <property type="entry name" value="SULFOQUINOVOSYL TRANSFERASE SQD2"/>
    <property type="match status" value="1"/>
</dbReference>
<evidence type="ECO:0000313" key="2">
    <source>
        <dbReference type="EMBL" id="KAF2663555.1"/>
    </source>
</evidence>
<dbReference type="PANTHER" id="PTHR45947">
    <property type="entry name" value="SULFOQUINOVOSYL TRANSFERASE SQD2"/>
    <property type="match status" value="1"/>
</dbReference>
<gene>
    <name evidence="2" type="ORF">BT63DRAFT_461281</name>
</gene>